<feature type="domain" description="HTH cro/C1-type" evidence="1">
    <location>
        <begin position="18"/>
        <end position="72"/>
    </location>
</feature>
<accession>A0A1L3JLW4</accession>
<dbReference type="InterPro" id="IPR010982">
    <property type="entry name" value="Lambda_DNA-bd_dom_sf"/>
</dbReference>
<dbReference type="KEGG" id="ten:LPB136_12195"/>
<dbReference type="Gene3D" id="1.10.260.40">
    <property type="entry name" value="lambda repressor-like DNA-binding domains"/>
    <property type="match status" value="1"/>
</dbReference>
<name>A0A1L3JLW4_9FLAO</name>
<reference evidence="2 3" key="1">
    <citation type="submission" date="2016-11" db="EMBL/GenBank/DDBJ databases">
        <title>Tenacibaculum sp. LPB0136, isolated from marine environment.</title>
        <authorList>
            <person name="Kim E."/>
            <person name="Yi H."/>
        </authorList>
    </citation>
    <scope>NUCLEOTIDE SEQUENCE [LARGE SCALE GENOMIC DNA]</scope>
    <source>
        <strain evidence="2 3">LPB0136</strain>
    </source>
</reference>
<organism evidence="2 3">
    <name type="scientific">Tenacibaculum todarodis</name>
    <dbReference type="NCBI Taxonomy" id="1850252"/>
    <lineage>
        <taxon>Bacteria</taxon>
        <taxon>Pseudomonadati</taxon>
        <taxon>Bacteroidota</taxon>
        <taxon>Flavobacteriia</taxon>
        <taxon>Flavobacteriales</taxon>
        <taxon>Flavobacteriaceae</taxon>
        <taxon>Tenacibaculum</taxon>
    </lineage>
</organism>
<dbReference type="CDD" id="cd00093">
    <property type="entry name" value="HTH_XRE"/>
    <property type="match status" value="1"/>
</dbReference>
<dbReference type="Pfam" id="PF01381">
    <property type="entry name" value="HTH_3"/>
    <property type="match status" value="1"/>
</dbReference>
<dbReference type="SMART" id="SM00530">
    <property type="entry name" value="HTH_XRE"/>
    <property type="match status" value="1"/>
</dbReference>
<dbReference type="RefSeq" id="WP_072556605.1">
    <property type="nucleotide sequence ID" value="NZ_CP018155.1"/>
</dbReference>
<keyword evidence="3" id="KW-1185">Reference proteome</keyword>
<evidence type="ECO:0000313" key="2">
    <source>
        <dbReference type="EMBL" id="APG66083.1"/>
    </source>
</evidence>
<gene>
    <name evidence="2" type="ORF">LPB136_12195</name>
</gene>
<proteinExistence type="predicted"/>
<dbReference type="AlphaFoldDB" id="A0A1L3JLW4"/>
<dbReference type="GO" id="GO:0003677">
    <property type="term" value="F:DNA binding"/>
    <property type="evidence" value="ECO:0007669"/>
    <property type="project" value="InterPro"/>
</dbReference>
<dbReference type="OrthoDB" id="1261587at2"/>
<dbReference type="PROSITE" id="PS50943">
    <property type="entry name" value="HTH_CROC1"/>
    <property type="match status" value="1"/>
</dbReference>
<dbReference type="EMBL" id="CP018155">
    <property type="protein sequence ID" value="APG66083.1"/>
    <property type="molecule type" value="Genomic_DNA"/>
</dbReference>
<dbReference type="InterPro" id="IPR001387">
    <property type="entry name" value="Cro/C1-type_HTH"/>
</dbReference>
<sequence length="75" mass="8892">MFLFKTTEELESNLLKRIKEEREKIGLSQYELAKRIGLGQSAYQKIEKGKTRLDMFRFLKITQALGVYPKDFFDN</sequence>
<dbReference type="SUPFAM" id="SSF47413">
    <property type="entry name" value="lambda repressor-like DNA-binding domains"/>
    <property type="match status" value="1"/>
</dbReference>
<evidence type="ECO:0000313" key="3">
    <source>
        <dbReference type="Proteomes" id="UP000181898"/>
    </source>
</evidence>
<protein>
    <recommendedName>
        <fullName evidence="1">HTH cro/C1-type domain-containing protein</fullName>
    </recommendedName>
</protein>
<dbReference type="Proteomes" id="UP000181898">
    <property type="component" value="Chromosome"/>
</dbReference>
<evidence type="ECO:0000259" key="1">
    <source>
        <dbReference type="PROSITE" id="PS50943"/>
    </source>
</evidence>